<comment type="similarity">
    <text evidence="1">Belongs to the asp23 family.</text>
</comment>
<organism evidence="2">
    <name type="scientific">uncultured Anaerotruncus sp</name>
    <dbReference type="NCBI Taxonomy" id="905011"/>
    <lineage>
        <taxon>Bacteria</taxon>
        <taxon>Bacillati</taxon>
        <taxon>Bacillota</taxon>
        <taxon>Clostridia</taxon>
        <taxon>Eubacteriales</taxon>
        <taxon>Oscillospiraceae</taxon>
        <taxon>Anaerotruncus</taxon>
        <taxon>environmental samples</taxon>
    </lineage>
</organism>
<dbReference type="EMBL" id="CACRSL010000003">
    <property type="protein sequence ID" value="VYS89522.1"/>
    <property type="molecule type" value="Genomic_DNA"/>
</dbReference>
<reference evidence="2" key="1">
    <citation type="submission" date="2019-11" db="EMBL/GenBank/DDBJ databases">
        <authorList>
            <person name="Feng L."/>
        </authorList>
    </citation>
    <scope>NUCLEOTIDE SEQUENCE</scope>
    <source>
        <strain evidence="2">AundefinedLFYP135</strain>
    </source>
</reference>
<accession>A0A6N2S8G7</accession>
<sequence>MQNNESRQPVGSLRISKDVIATITSFATKEIAGVADLAPFTTNIKGWLMKKQTAKSIVIDLNDDVAVIDIHVILKYGYKIPEVSEKIQAAVKEAVQNMTGIAVSKVNIQVAGIAFDEPKAEAAPIEAAEEE</sequence>
<evidence type="ECO:0000313" key="2">
    <source>
        <dbReference type="EMBL" id="VYS89522.1"/>
    </source>
</evidence>
<proteinExistence type="inferred from homology"/>
<dbReference type="Pfam" id="PF03780">
    <property type="entry name" value="Asp23"/>
    <property type="match status" value="1"/>
</dbReference>
<gene>
    <name evidence="2" type="ORF">AULFYP135_00806</name>
</gene>
<protein>
    <submittedName>
        <fullName evidence="2">Alkaline shock protein 23</fullName>
    </submittedName>
</protein>
<name>A0A6N2S8G7_9FIRM</name>
<evidence type="ECO:0000256" key="1">
    <source>
        <dbReference type="ARBA" id="ARBA00005721"/>
    </source>
</evidence>
<dbReference type="AlphaFoldDB" id="A0A6N2S8G7"/>
<dbReference type="PANTHER" id="PTHR34297">
    <property type="entry name" value="HYPOTHETICAL CYTOSOLIC PROTEIN-RELATED"/>
    <property type="match status" value="1"/>
</dbReference>
<dbReference type="InterPro" id="IPR005531">
    <property type="entry name" value="Asp23"/>
</dbReference>